<dbReference type="EMBL" id="JANDBD010000020">
    <property type="protein sequence ID" value="MCP9276812.1"/>
    <property type="molecule type" value="Genomic_DNA"/>
</dbReference>
<dbReference type="SUPFAM" id="SSF50129">
    <property type="entry name" value="GroES-like"/>
    <property type="match status" value="1"/>
</dbReference>
<dbReference type="SMART" id="SM00829">
    <property type="entry name" value="PKS_ER"/>
    <property type="match status" value="1"/>
</dbReference>
<dbReference type="Proteomes" id="UP001651690">
    <property type="component" value="Unassembled WGS sequence"/>
</dbReference>
<accession>A0ABT1MEI3</accession>
<organism evidence="3 4">
    <name type="scientific">Mycolicibacterium arenosum</name>
    <dbReference type="NCBI Taxonomy" id="2952157"/>
    <lineage>
        <taxon>Bacteria</taxon>
        <taxon>Bacillati</taxon>
        <taxon>Actinomycetota</taxon>
        <taxon>Actinomycetes</taxon>
        <taxon>Mycobacteriales</taxon>
        <taxon>Mycobacteriaceae</taxon>
        <taxon>Mycolicibacterium</taxon>
    </lineage>
</organism>
<dbReference type="Gene3D" id="3.40.50.720">
    <property type="entry name" value="NAD(P)-binding Rossmann-like Domain"/>
    <property type="match status" value="1"/>
</dbReference>
<dbReference type="SUPFAM" id="SSF51735">
    <property type="entry name" value="NAD(P)-binding Rossmann-fold domains"/>
    <property type="match status" value="1"/>
</dbReference>
<sequence length="322" mass="34668">MRRRTELLTVDDFELVDAELPQLTDGYVLARTSKLSLDPYLTQSMKTWLGETPGWVDGTIHGRVLAQVVDSRTDALKAGDLITGLGRWQECQVFNAESVRPVPTDITPPSLVLGALGASGWTAWIGLHLADLQPGHTVFVSAATGTVGSIAGQLAIHRGCRVIGMAGGAQKRTHAVDVLGFDACVDHRETDLAGQIADVAGDGIDVVFENVGAPSIDAALPSMVQHGRIMMCGLAAHYNTSLPATLHNFLTLLYKQISIIPFTVSEHRRLLPEARRAIHEGIATESIRFDEAIIDGFENAPRAFLDMLAGAGLGKRLIRIDH</sequence>
<protein>
    <submittedName>
        <fullName evidence="3">NADP-dependent oxidoreductase</fullName>
    </submittedName>
</protein>
<evidence type="ECO:0000313" key="4">
    <source>
        <dbReference type="Proteomes" id="UP001651690"/>
    </source>
</evidence>
<dbReference type="Gene3D" id="3.90.180.10">
    <property type="entry name" value="Medium-chain alcohol dehydrogenases, catalytic domain"/>
    <property type="match status" value="1"/>
</dbReference>
<proteinExistence type="predicted"/>
<keyword evidence="4" id="KW-1185">Reference proteome</keyword>
<reference evidence="3 4" key="1">
    <citation type="submission" date="2022-06" db="EMBL/GenBank/DDBJ databases">
        <title>Mycolicibacterium sp. CAU 1645 isolated from seawater.</title>
        <authorList>
            <person name="Kim W."/>
        </authorList>
    </citation>
    <scope>NUCLEOTIDE SEQUENCE [LARGE SCALE GENOMIC DNA]</scope>
    <source>
        <strain evidence="3 4">CAU 1645</strain>
    </source>
</reference>
<evidence type="ECO:0000313" key="3">
    <source>
        <dbReference type="EMBL" id="MCP9276812.1"/>
    </source>
</evidence>
<keyword evidence="1" id="KW-0560">Oxidoreductase</keyword>
<gene>
    <name evidence="3" type="ORF">NM203_31990</name>
</gene>
<comment type="caution">
    <text evidence="3">The sequence shown here is derived from an EMBL/GenBank/DDBJ whole genome shotgun (WGS) entry which is preliminary data.</text>
</comment>
<evidence type="ECO:0000259" key="2">
    <source>
        <dbReference type="SMART" id="SM00829"/>
    </source>
</evidence>
<evidence type="ECO:0000256" key="1">
    <source>
        <dbReference type="ARBA" id="ARBA00023002"/>
    </source>
</evidence>
<dbReference type="Pfam" id="PF16884">
    <property type="entry name" value="ADH_N_2"/>
    <property type="match status" value="1"/>
</dbReference>
<dbReference type="InterPro" id="IPR045010">
    <property type="entry name" value="MDR_fam"/>
</dbReference>
<dbReference type="RefSeq" id="WP_255065101.1">
    <property type="nucleotide sequence ID" value="NZ_JANDBD010000020.1"/>
</dbReference>
<dbReference type="CDD" id="cd05288">
    <property type="entry name" value="PGDH"/>
    <property type="match status" value="1"/>
</dbReference>
<dbReference type="InterPro" id="IPR020843">
    <property type="entry name" value="ER"/>
</dbReference>
<dbReference type="InterPro" id="IPR041694">
    <property type="entry name" value="ADH_N_2"/>
</dbReference>
<dbReference type="InterPro" id="IPR013149">
    <property type="entry name" value="ADH-like_C"/>
</dbReference>
<dbReference type="Pfam" id="PF00107">
    <property type="entry name" value="ADH_zinc_N"/>
    <property type="match status" value="1"/>
</dbReference>
<dbReference type="PANTHER" id="PTHR43205">
    <property type="entry name" value="PROSTAGLANDIN REDUCTASE"/>
    <property type="match status" value="1"/>
</dbReference>
<dbReference type="InterPro" id="IPR036291">
    <property type="entry name" value="NAD(P)-bd_dom_sf"/>
</dbReference>
<feature type="domain" description="Enoyl reductase (ER)" evidence="2">
    <location>
        <begin position="8"/>
        <end position="318"/>
    </location>
</feature>
<dbReference type="PANTHER" id="PTHR43205:SF7">
    <property type="entry name" value="PROSTAGLANDIN REDUCTASE 1"/>
    <property type="match status" value="1"/>
</dbReference>
<dbReference type="InterPro" id="IPR011032">
    <property type="entry name" value="GroES-like_sf"/>
</dbReference>
<name>A0ABT1MEI3_9MYCO</name>